<feature type="domain" description="DNA helicase Pif1-like DEAD-box helicase" evidence="2">
    <location>
        <begin position="1"/>
        <end position="196"/>
    </location>
</feature>
<dbReference type="GO" id="GO:0016787">
    <property type="term" value="F:hydrolase activity"/>
    <property type="evidence" value="ECO:0007669"/>
    <property type="project" value="UniProtKB-KW"/>
</dbReference>
<evidence type="ECO:0000313" key="3">
    <source>
        <dbReference type="EMBL" id="KAJ0189880.1"/>
    </source>
</evidence>
<keyword evidence="1" id="KW-0233">DNA recombination</keyword>
<dbReference type="AlphaFoldDB" id="A0A9R1WUV6"/>
<dbReference type="SUPFAM" id="SSF52540">
    <property type="entry name" value="P-loop containing nucleoside triphosphate hydrolases"/>
    <property type="match status" value="1"/>
</dbReference>
<comment type="caution">
    <text evidence="3">The sequence shown here is derived from an EMBL/GenBank/DDBJ whole genome shotgun (WGS) entry which is preliminary data.</text>
</comment>
<dbReference type="GO" id="GO:0043139">
    <property type="term" value="F:5'-3' DNA helicase activity"/>
    <property type="evidence" value="ECO:0007669"/>
    <property type="project" value="UniProtKB-EC"/>
</dbReference>
<dbReference type="EC" id="5.6.2.3" evidence="1"/>
<dbReference type="PANTHER" id="PTHR10492:SF97">
    <property type="entry name" value="ATP-DEPENDENT DNA HELICASE"/>
    <property type="match status" value="1"/>
</dbReference>
<comment type="cofactor">
    <cofactor evidence="1">
        <name>Mg(2+)</name>
        <dbReference type="ChEBI" id="CHEBI:18420"/>
    </cofactor>
</comment>
<comment type="similarity">
    <text evidence="1">Belongs to the helicase family.</text>
</comment>
<dbReference type="Pfam" id="PF05970">
    <property type="entry name" value="PIF1"/>
    <property type="match status" value="1"/>
</dbReference>
<accession>A0A9R1WUV6</accession>
<protein>
    <recommendedName>
        <fullName evidence="1">ATP-dependent DNA helicase</fullName>
        <ecNumber evidence="1">5.6.2.3</ecNumber>
    </recommendedName>
</protein>
<dbReference type="Gene3D" id="3.40.50.300">
    <property type="entry name" value="P-loop containing nucleotide triphosphate hydrolases"/>
    <property type="match status" value="1"/>
</dbReference>
<evidence type="ECO:0000259" key="2">
    <source>
        <dbReference type="Pfam" id="PF05970"/>
    </source>
</evidence>
<evidence type="ECO:0000313" key="4">
    <source>
        <dbReference type="Proteomes" id="UP000235145"/>
    </source>
</evidence>
<keyword evidence="1" id="KW-0067">ATP-binding</keyword>
<gene>
    <name evidence="3" type="ORF">LSAT_V11C800411830</name>
</gene>
<keyword evidence="4" id="KW-1185">Reference proteome</keyword>
<dbReference type="GO" id="GO:0000723">
    <property type="term" value="P:telomere maintenance"/>
    <property type="evidence" value="ECO:0007669"/>
    <property type="project" value="InterPro"/>
</dbReference>
<dbReference type="EMBL" id="NBSK02000008">
    <property type="protein sequence ID" value="KAJ0189880.1"/>
    <property type="molecule type" value="Genomic_DNA"/>
</dbReference>
<evidence type="ECO:0000256" key="1">
    <source>
        <dbReference type="RuleBase" id="RU363044"/>
    </source>
</evidence>
<dbReference type="InterPro" id="IPR010285">
    <property type="entry name" value="DNA_helicase_pif1-like_DEAD"/>
</dbReference>
<dbReference type="GO" id="GO:0006281">
    <property type="term" value="P:DNA repair"/>
    <property type="evidence" value="ECO:0007669"/>
    <property type="project" value="UniProtKB-KW"/>
</dbReference>
<dbReference type="GO" id="GO:0005524">
    <property type="term" value="F:ATP binding"/>
    <property type="evidence" value="ECO:0007669"/>
    <property type="project" value="UniProtKB-KW"/>
</dbReference>
<dbReference type="Proteomes" id="UP000235145">
    <property type="component" value="Unassembled WGS sequence"/>
</dbReference>
<sequence length="227" mass="25335">MYGYGGTRKTFVWKTLSIAIRSKGEIVINVASSGIVTLLLSGGRTTHSRFHLPINLNEDSFCSITLGNDVCELLNKARFIIWDEASMMHCHCFEAVDRTLRDVILSSVKNKLFGGKTIVFGGDFRQILPVIQRGNCSNIVQASLHSSRLCYECTTLCLNVNMRLQFVSQNNDFEETKSFPEWILKIGEGTIDDPNDGEVEVDFSEDVIVPSTGDHIHSIVSTIYSSF</sequence>
<name>A0A9R1WUV6_LACSA</name>
<dbReference type="PANTHER" id="PTHR10492">
    <property type="match status" value="1"/>
</dbReference>
<keyword evidence="1" id="KW-0547">Nucleotide-binding</keyword>
<keyword evidence="1" id="KW-0234">DNA repair</keyword>
<comment type="catalytic activity">
    <reaction evidence="1">
        <text>ATP + H2O = ADP + phosphate + H(+)</text>
        <dbReference type="Rhea" id="RHEA:13065"/>
        <dbReference type="ChEBI" id="CHEBI:15377"/>
        <dbReference type="ChEBI" id="CHEBI:15378"/>
        <dbReference type="ChEBI" id="CHEBI:30616"/>
        <dbReference type="ChEBI" id="CHEBI:43474"/>
        <dbReference type="ChEBI" id="CHEBI:456216"/>
        <dbReference type="EC" id="5.6.2.3"/>
    </reaction>
</comment>
<keyword evidence="1" id="KW-0347">Helicase</keyword>
<reference evidence="3 4" key="1">
    <citation type="journal article" date="2017" name="Nat. Commun.">
        <title>Genome assembly with in vitro proximity ligation data and whole-genome triplication in lettuce.</title>
        <authorList>
            <person name="Reyes-Chin-Wo S."/>
            <person name="Wang Z."/>
            <person name="Yang X."/>
            <person name="Kozik A."/>
            <person name="Arikit S."/>
            <person name="Song C."/>
            <person name="Xia L."/>
            <person name="Froenicke L."/>
            <person name="Lavelle D.O."/>
            <person name="Truco M.J."/>
            <person name="Xia R."/>
            <person name="Zhu S."/>
            <person name="Xu C."/>
            <person name="Xu H."/>
            <person name="Xu X."/>
            <person name="Cox K."/>
            <person name="Korf I."/>
            <person name="Meyers B.C."/>
            <person name="Michelmore R.W."/>
        </authorList>
    </citation>
    <scope>NUCLEOTIDE SEQUENCE [LARGE SCALE GENOMIC DNA]</scope>
    <source>
        <strain evidence="4">cv. Salinas</strain>
        <tissue evidence="3">Seedlings</tissue>
    </source>
</reference>
<organism evidence="3 4">
    <name type="scientific">Lactuca sativa</name>
    <name type="common">Garden lettuce</name>
    <dbReference type="NCBI Taxonomy" id="4236"/>
    <lineage>
        <taxon>Eukaryota</taxon>
        <taxon>Viridiplantae</taxon>
        <taxon>Streptophyta</taxon>
        <taxon>Embryophyta</taxon>
        <taxon>Tracheophyta</taxon>
        <taxon>Spermatophyta</taxon>
        <taxon>Magnoliopsida</taxon>
        <taxon>eudicotyledons</taxon>
        <taxon>Gunneridae</taxon>
        <taxon>Pentapetalae</taxon>
        <taxon>asterids</taxon>
        <taxon>campanulids</taxon>
        <taxon>Asterales</taxon>
        <taxon>Asteraceae</taxon>
        <taxon>Cichorioideae</taxon>
        <taxon>Cichorieae</taxon>
        <taxon>Lactucinae</taxon>
        <taxon>Lactuca</taxon>
    </lineage>
</organism>
<keyword evidence="1" id="KW-0378">Hydrolase</keyword>
<keyword evidence="1" id="KW-0227">DNA damage</keyword>
<dbReference type="InterPro" id="IPR027417">
    <property type="entry name" value="P-loop_NTPase"/>
</dbReference>
<proteinExistence type="inferred from homology"/>
<dbReference type="GO" id="GO:0006310">
    <property type="term" value="P:DNA recombination"/>
    <property type="evidence" value="ECO:0007669"/>
    <property type="project" value="UniProtKB-KW"/>
</dbReference>